<keyword evidence="3" id="KW-1185">Reference proteome</keyword>
<name>A0A1M6GV77_BUTFI</name>
<keyword evidence="1" id="KW-0472">Membrane</keyword>
<proteinExistence type="predicted"/>
<gene>
    <name evidence="2" type="ORF">SAMN02745229_04142</name>
</gene>
<evidence type="ECO:0008006" key="4">
    <source>
        <dbReference type="Google" id="ProtNLM"/>
    </source>
</evidence>
<keyword evidence="1" id="KW-0812">Transmembrane</keyword>
<evidence type="ECO:0000256" key="1">
    <source>
        <dbReference type="SAM" id="Phobius"/>
    </source>
</evidence>
<organism evidence="2 3">
    <name type="scientific">Butyrivibrio fibrisolvens DSM 3071</name>
    <dbReference type="NCBI Taxonomy" id="1121131"/>
    <lineage>
        <taxon>Bacteria</taxon>
        <taxon>Bacillati</taxon>
        <taxon>Bacillota</taxon>
        <taxon>Clostridia</taxon>
        <taxon>Lachnospirales</taxon>
        <taxon>Lachnospiraceae</taxon>
        <taxon>Butyrivibrio</taxon>
    </lineage>
</organism>
<dbReference type="RefSeq" id="WP_073390589.1">
    <property type="nucleotide sequence ID" value="NZ_FQXK01000078.1"/>
</dbReference>
<feature type="transmembrane region" description="Helical" evidence="1">
    <location>
        <begin position="400"/>
        <end position="419"/>
    </location>
</feature>
<reference evidence="3" key="1">
    <citation type="submission" date="2016-11" db="EMBL/GenBank/DDBJ databases">
        <authorList>
            <person name="Varghese N."/>
            <person name="Submissions S."/>
        </authorList>
    </citation>
    <scope>NUCLEOTIDE SEQUENCE [LARGE SCALE GENOMIC DNA]</scope>
    <source>
        <strain evidence="3">DSM 3071</strain>
    </source>
</reference>
<dbReference type="STRING" id="1121131.SAMN02745229_04142"/>
<dbReference type="AlphaFoldDB" id="A0A1M6GV77"/>
<sequence length="427" mass="46047">SGEITADEELVLKLYYTRDKNLKYVVHYYLEGTTISLADDKTVDDAVFGKVYEETAEEIEDYELVSESPQTVSFEQSADDQEIFFYYKLVPVTLLVDLIADDESDTVMYDAEEHTIIDTFTLTPQDESVTVEKADAGFTIKVGKQVFTLTGLTLSGGTGTDVNTYPVAIDGTYSVVIANGEEEADMTGSFTVILPEDAALTITPAYVTLTSGSATKVADGTALTEPSVSMDGTFYERDGVLTWDVTGSQTEVGSSDNVFTIAINGDTIIVEEEEPEQQEPIVPAPADESDETASIYTGTRHAKNDGDYDQVIEYGNYVFRLVYGTLTVTPPGGPTPPPTPPPVPPTPPTTIVPTTTPAAAAPVATPAVLGATREVEELVPEEPAVLGESRTRQTGDESQIPVRVLLIMICAGAIITIMMTNRKKEEQ</sequence>
<dbReference type="Gene3D" id="3.10.20.320">
    <property type="entry name" value="Putative peptidoglycan bound protein (lpxtg motif)"/>
    <property type="match status" value="1"/>
</dbReference>
<dbReference type="EMBL" id="FQXK01000078">
    <property type="protein sequence ID" value="SHJ13847.1"/>
    <property type="molecule type" value="Genomic_DNA"/>
</dbReference>
<protein>
    <recommendedName>
        <fullName evidence="4">MBG domain-containing protein</fullName>
    </recommendedName>
</protein>
<dbReference type="Proteomes" id="UP000184278">
    <property type="component" value="Unassembled WGS sequence"/>
</dbReference>
<evidence type="ECO:0000313" key="3">
    <source>
        <dbReference type="Proteomes" id="UP000184278"/>
    </source>
</evidence>
<evidence type="ECO:0000313" key="2">
    <source>
        <dbReference type="EMBL" id="SHJ13847.1"/>
    </source>
</evidence>
<accession>A0A1M6GV77</accession>
<keyword evidence="1" id="KW-1133">Transmembrane helix</keyword>
<feature type="non-terminal residue" evidence="2">
    <location>
        <position position="1"/>
    </location>
</feature>